<feature type="domain" description="PASTA" evidence="2">
    <location>
        <begin position="113"/>
        <end position="183"/>
    </location>
</feature>
<dbReference type="Pfam" id="PF03793">
    <property type="entry name" value="PASTA"/>
    <property type="match status" value="1"/>
</dbReference>
<reference evidence="3 4" key="1">
    <citation type="submission" date="2018-08" db="EMBL/GenBank/DDBJ databases">
        <title>A genome reference for cultivated species of the human gut microbiota.</title>
        <authorList>
            <person name="Zou Y."/>
            <person name="Xue W."/>
            <person name="Luo G."/>
        </authorList>
    </citation>
    <scope>NUCLEOTIDE SEQUENCE [LARGE SCALE GENOMIC DNA]</scope>
    <source>
        <strain evidence="3 4">AF24-2</strain>
    </source>
</reference>
<evidence type="ECO:0000313" key="3">
    <source>
        <dbReference type="EMBL" id="RGR98261.1"/>
    </source>
</evidence>
<feature type="domain" description="PASTA" evidence="2">
    <location>
        <begin position="45"/>
        <end position="111"/>
    </location>
</feature>
<accession>A0A412GTU0</accession>
<dbReference type="Gene3D" id="3.30.10.20">
    <property type="match status" value="1"/>
</dbReference>
<evidence type="ECO:0000313" key="4">
    <source>
        <dbReference type="Proteomes" id="UP000285864"/>
    </source>
</evidence>
<proteinExistence type="predicted"/>
<keyword evidence="1" id="KW-1133">Transmembrane helix</keyword>
<keyword evidence="4" id="KW-1185">Reference proteome</keyword>
<evidence type="ECO:0000256" key="1">
    <source>
        <dbReference type="SAM" id="Phobius"/>
    </source>
</evidence>
<organism evidence="3 4">
    <name type="scientific">Phocaeicola coprocola</name>
    <dbReference type="NCBI Taxonomy" id="310298"/>
    <lineage>
        <taxon>Bacteria</taxon>
        <taxon>Pseudomonadati</taxon>
        <taxon>Bacteroidota</taxon>
        <taxon>Bacteroidia</taxon>
        <taxon>Bacteroidales</taxon>
        <taxon>Bacteroidaceae</taxon>
        <taxon>Phocaeicola</taxon>
    </lineage>
</organism>
<dbReference type="Proteomes" id="UP000285864">
    <property type="component" value="Unassembled WGS sequence"/>
</dbReference>
<dbReference type="SMART" id="SM00740">
    <property type="entry name" value="PASTA"/>
    <property type="match status" value="1"/>
</dbReference>
<comment type="caution">
    <text evidence="3">The sequence shown here is derived from an EMBL/GenBank/DDBJ whole genome shotgun (WGS) entry which is preliminary data.</text>
</comment>
<dbReference type="EMBL" id="QRUU01000013">
    <property type="protein sequence ID" value="RGR98261.1"/>
    <property type="molecule type" value="Genomic_DNA"/>
</dbReference>
<dbReference type="RefSeq" id="WP_118483543.1">
    <property type="nucleotide sequence ID" value="NZ_CALUHW010000022.1"/>
</dbReference>
<dbReference type="PROSITE" id="PS51178">
    <property type="entry name" value="PASTA"/>
    <property type="match status" value="2"/>
</dbReference>
<evidence type="ECO:0000259" key="2">
    <source>
        <dbReference type="PROSITE" id="PS51178"/>
    </source>
</evidence>
<gene>
    <name evidence="3" type="ORF">DWY20_04625</name>
</gene>
<sequence>MVTLKNFFSFKNNRFFWLNIIAMIIVIVVAVFGTLWGLDLYTHHGESYVVPNVKNKNLDQAQLLLNQQFMQGIVIDSNYVKELPAGIVLDQAPAGGLRVKKGRTIYLTINTNEVPKIKIPDVIDNSSMRQAAAKLKAMGFKLTEPEMVAGEQDWVYGIKYRGRALKAGDKVPSEALLTLCIGSTQMRDSLSMDSLNMQIEMNSSEDEAPTVDDSWF</sequence>
<dbReference type="CDD" id="cd06577">
    <property type="entry name" value="PASTA_pknB"/>
    <property type="match status" value="1"/>
</dbReference>
<keyword evidence="1" id="KW-0812">Transmembrane</keyword>
<keyword evidence="1" id="KW-0472">Membrane</keyword>
<dbReference type="InterPro" id="IPR005543">
    <property type="entry name" value="PASTA_dom"/>
</dbReference>
<protein>
    <submittedName>
        <fullName evidence="3">PASTA domain-containing protein</fullName>
    </submittedName>
</protein>
<feature type="transmembrane region" description="Helical" evidence="1">
    <location>
        <begin position="15"/>
        <end position="38"/>
    </location>
</feature>
<name>A0A412GTU0_9BACT</name>
<dbReference type="AlphaFoldDB" id="A0A412GTU0"/>